<gene>
    <name evidence="2" type="ORF">PsYK624_000550</name>
</gene>
<evidence type="ECO:0000313" key="3">
    <source>
        <dbReference type="Proteomes" id="UP000703269"/>
    </source>
</evidence>
<evidence type="ECO:0000313" key="2">
    <source>
        <dbReference type="EMBL" id="GJE83981.1"/>
    </source>
</evidence>
<sequence>MSDAPNWAESVPEWAKALPLPQSSPAHIAPEEVAELIRTRKPGVDFLIVDLRKADWDTAYVKTSVNLPAQSLHQSLPTLLHLLSKIPLVIFYCKACTVVSRGARSASYYQDALDAAGLKWSEARILTGGIQGWIAQYGADEGLTVKIQ</sequence>
<dbReference type="PROSITE" id="PS50206">
    <property type="entry name" value="RHODANESE_3"/>
    <property type="match status" value="1"/>
</dbReference>
<reference evidence="2 3" key="1">
    <citation type="submission" date="2021-08" db="EMBL/GenBank/DDBJ databases">
        <title>Draft Genome Sequence of Phanerochaete sordida strain YK-624.</title>
        <authorList>
            <person name="Mori T."/>
            <person name="Dohra H."/>
            <person name="Suzuki T."/>
            <person name="Kawagishi H."/>
            <person name="Hirai H."/>
        </authorList>
    </citation>
    <scope>NUCLEOTIDE SEQUENCE [LARGE SCALE GENOMIC DNA]</scope>
    <source>
        <strain evidence="2 3">YK-624</strain>
    </source>
</reference>
<dbReference type="EMBL" id="BPQB01000001">
    <property type="protein sequence ID" value="GJE83981.1"/>
    <property type="molecule type" value="Genomic_DNA"/>
</dbReference>
<dbReference type="Proteomes" id="UP000703269">
    <property type="component" value="Unassembled WGS sequence"/>
</dbReference>
<comment type="caution">
    <text evidence="2">The sequence shown here is derived from an EMBL/GenBank/DDBJ whole genome shotgun (WGS) entry which is preliminary data.</text>
</comment>
<dbReference type="SMART" id="SM00450">
    <property type="entry name" value="RHOD"/>
    <property type="match status" value="1"/>
</dbReference>
<accession>A0A9P3L6F4</accession>
<feature type="domain" description="Rhodanese" evidence="1">
    <location>
        <begin position="42"/>
        <end position="142"/>
    </location>
</feature>
<evidence type="ECO:0000259" key="1">
    <source>
        <dbReference type="PROSITE" id="PS50206"/>
    </source>
</evidence>
<dbReference type="OrthoDB" id="8300214at2759"/>
<dbReference type="AlphaFoldDB" id="A0A9P3L6F4"/>
<name>A0A9P3L6F4_9APHY</name>
<protein>
    <submittedName>
        <fullName evidence="2">Rhodanese-like protein</fullName>
    </submittedName>
</protein>
<dbReference type="InterPro" id="IPR001763">
    <property type="entry name" value="Rhodanese-like_dom"/>
</dbReference>
<dbReference type="SUPFAM" id="SSF52821">
    <property type="entry name" value="Rhodanese/Cell cycle control phosphatase"/>
    <property type="match status" value="1"/>
</dbReference>
<dbReference type="InterPro" id="IPR036873">
    <property type="entry name" value="Rhodanese-like_dom_sf"/>
</dbReference>
<keyword evidence="3" id="KW-1185">Reference proteome</keyword>
<dbReference type="Pfam" id="PF00581">
    <property type="entry name" value="Rhodanese"/>
    <property type="match status" value="1"/>
</dbReference>
<dbReference type="Gene3D" id="3.40.250.10">
    <property type="entry name" value="Rhodanese-like domain"/>
    <property type="match status" value="1"/>
</dbReference>
<proteinExistence type="predicted"/>
<organism evidence="2 3">
    <name type="scientific">Phanerochaete sordida</name>
    <dbReference type="NCBI Taxonomy" id="48140"/>
    <lineage>
        <taxon>Eukaryota</taxon>
        <taxon>Fungi</taxon>
        <taxon>Dikarya</taxon>
        <taxon>Basidiomycota</taxon>
        <taxon>Agaricomycotina</taxon>
        <taxon>Agaricomycetes</taxon>
        <taxon>Polyporales</taxon>
        <taxon>Phanerochaetaceae</taxon>
        <taxon>Phanerochaete</taxon>
    </lineage>
</organism>